<sequence length="77" mass="8800">MSSSNRGEDRGGGENGGEEGEEGKMQQLHIRRRMKGYHPHHQRLQLFKEGGKCTLAPFSDITETRIDKENPIDPYFL</sequence>
<keyword evidence="2" id="KW-0238">DNA-binding</keyword>
<dbReference type="GeneID" id="94434054"/>
<dbReference type="EMBL" id="MIGC01008154">
    <property type="protein sequence ID" value="PHJ15448.1"/>
    <property type="molecule type" value="Genomic_DNA"/>
</dbReference>
<feature type="region of interest" description="Disordered" evidence="1">
    <location>
        <begin position="1"/>
        <end position="28"/>
    </location>
</feature>
<evidence type="ECO:0000313" key="2">
    <source>
        <dbReference type="EMBL" id="PHJ15448.1"/>
    </source>
</evidence>
<protein>
    <submittedName>
        <fullName evidence="2">Ccaat-box dna-binding subunit related protein</fullName>
    </submittedName>
</protein>
<dbReference type="Proteomes" id="UP000221165">
    <property type="component" value="Unassembled WGS sequence"/>
</dbReference>
<dbReference type="OrthoDB" id="332342at2759"/>
<proteinExistence type="predicted"/>
<comment type="caution">
    <text evidence="2">The sequence shown here is derived from an EMBL/GenBank/DDBJ whole genome shotgun (WGS) entry which is preliminary data.</text>
</comment>
<dbReference type="VEuPathDB" id="ToxoDB:CSUI_010741"/>
<keyword evidence="3" id="KW-1185">Reference proteome</keyword>
<evidence type="ECO:0000313" key="3">
    <source>
        <dbReference type="Proteomes" id="UP000221165"/>
    </source>
</evidence>
<dbReference type="RefSeq" id="XP_067917181.1">
    <property type="nucleotide sequence ID" value="XM_068070843.1"/>
</dbReference>
<gene>
    <name evidence="2" type="ORF">CSUI_010741</name>
</gene>
<dbReference type="GO" id="GO:0003677">
    <property type="term" value="F:DNA binding"/>
    <property type="evidence" value="ECO:0007669"/>
    <property type="project" value="UniProtKB-KW"/>
</dbReference>
<evidence type="ECO:0000256" key="1">
    <source>
        <dbReference type="SAM" id="MobiDB-lite"/>
    </source>
</evidence>
<feature type="compositionally biased region" description="Basic and acidic residues" evidence="1">
    <location>
        <begin position="1"/>
        <end position="12"/>
    </location>
</feature>
<reference evidence="2 3" key="1">
    <citation type="journal article" date="2017" name="Int. J. Parasitol.">
        <title>The genome of the protozoan parasite Cystoisospora suis and a reverse vaccinology approach to identify vaccine candidates.</title>
        <authorList>
            <person name="Palmieri N."/>
            <person name="Shrestha A."/>
            <person name="Ruttkowski B."/>
            <person name="Beck T."/>
            <person name="Vogl C."/>
            <person name="Tomley F."/>
            <person name="Blake D.P."/>
            <person name="Joachim A."/>
        </authorList>
    </citation>
    <scope>NUCLEOTIDE SEQUENCE [LARGE SCALE GENOMIC DNA]</scope>
    <source>
        <strain evidence="2 3">Wien I</strain>
    </source>
</reference>
<accession>A0A2C6KFJ8</accession>
<name>A0A2C6KFJ8_9APIC</name>
<organism evidence="2 3">
    <name type="scientific">Cystoisospora suis</name>
    <dbReference type="NCBI Taxonomy" id="483139"/>
    <lineage>
        <taxon>Eukaryota</taxon>
        <taxon>Sar</taxon>
        <taxon>Alveolata</taxon>
        <taxon>Apicomplexa</taxon>
        <taxon>Conoidasida</taxon>
        <taxon>Coccidia</taxon>
        <taxon>Eucoccidiorida</taxon>
        <taxon>Eimeriorina</taxon>
        <taxon>Sarcocystidae</taxon>
        <taxon>Cystoisospora</taxon>
    </lineage>
</organism>
<dbReference type="AlphaFoldDB" id="A0A2C6KFJ8"/>